<comment type="caution">
    <text evidence="2">The sequence shown here is derived from an EMBL/GenBank/DDBJ whole genome shotgun (WGS) entry which is preliminary data.</text>
</comment>
<evidence type="ECO:0000256" key="1">
    <source>
        <dbReference type="SAM" id="Phobius"/>
    </source>
</evidence>
<sequence>MANQADKDFFRPLWRRVAVVVLLAVWFAWEALYVGEQLWLVIVGGTLAYAVWTFFISWKDDGGKPPPPAES</sequence>
<keyword evidence="1" id="KW-1133">Transmembrane helix</keyword>
<reference evidence="2 3" key="1">
    <citation type="submission" date="2020-08" db="EMBL/GenBank/DDBJ databases">
        <title>Genomic Encyclopedia of Type Strains, Phase IV (KMG-IV): sequencing the most valuable type-strain genomes for metagenomic binning, comparative biology and taxonomic classification.</title>
        <authorList>
            <person name="Goeker M."/>
        </authorList>
    </citation>
    <scope>NUCLEOTIDE SEQUENCE [LARGE SCALE GENOMIC DNA]</scope>
    <source>
        <strain evidence="2 3">DSM 25966</strain>
    </source>
</reference>
<evidence type="ECO:0000313" key="3">
    <source>
        <dbReference type="Proteomes" id="UP000553963"/>
    </source>
</evidence>
<evidence type="ECO:0000313" key="2">
    <source>
        <dbReference type="EMBL" id="MBB3930335.1"/>
    </source>
</evidence>
<feature type="transmembrane region" description="Helical" evidence="1">
    <location>
        <begin position="38"/>
        <end position="58"/>
    </location>
</feature>
<dbReference type="EMBL" id="JACIDS010000002">
    <property type="protein sequence ID" value="MBB3930335.1"/>
    <property type="molecule type" value="Genomic_DNA"/>
</dbReference>
<feature type="transmembrane region" description="Helical" evidence="1">
    <location>
        <begin position="12"/>
        <end position="32"/>
    </location>
</feature>
<keyword evidence="1" id="KW-0472">Membrane</keyword>
<dbReference type="RefSeq" id="WP_183398003.1">
    <property type="nucleotide sequence ID" value="NZ_JACIDS010000002.1"/>
</dbReference>
<organism evidence="2 3">
    <name type="scientific">Kaistia hirudinis</name>
    <dbReference type="NCBI Taxonomy" id="1293440"/>
    <lineage>
        <taxon>Bacteria</taxon>
        <taxon>Pseudomonadati</taxon>
        <taxon>Pseudomonadota</taxon>
        <taxon>Alphaproteobacteria</taxon>
        <taxon>Hyphomicrobiales</taxon>
        <taxon>Kaistiaceae</taxon>
        <taxon>Kaistia</taxon>
    </lineage>
</organism>
<keyword evidence="3" id="KW-1185">Reference proteome</keyword>
<gene>
    <name evidence="2" type="ORF">GGR25_001374</name>
</gene>
<proteinExistence type="predicted"/>
<dbReference type="Proteomes" id="UP000553963">
    <property type="component" value="Unassembled WGS sequence"/>
</dbReference>
<accession>A0A840AP97</accession>
<protein>
    <recommendedName>
        <fullName evidence="4">DUF3329 domain-containing protein</fullName>
    </recommendedName>
</protein>
<dbReference type="AlphaFoldDB" id="A0A840AP97"/>
<name>A0A840AP97_9HYPH</name>
<keyword evidence="1" id="KW-0812">Transmembrane</keyword>
<evidence type="ECO:0008006" key="4">
    <source>
        <dbReference type="Google" id="ProtNLM"/>
    </source>
</evidence>